<accession>A0AAV4UUM0</accession>
<organism evidence="1 2">
    <name type="scientific">Caerostris extrusa</name>
    <name type="common">Bark spider</name>
    <name type="synonym">Caerostris bankana</name>
    <dbReference type="NCBI Taxonomy" id="172846"/>
    <lineage>
        <taxon>Eukaryota</taxon>
        <taxon>Metazoa</taxon>
        <taxon>Ecdysozoa</taxon>
        <taxon>Arthropoda</taxon>
        <taxon>Chelicerata</taxon>
        <taxon>Arachnida</taxon>
        <taxon>Araneae</taxon>
        <taxon>Araneomorphae</taxon>
        <taxon>Entelegynae</taxon>
        <taxon>Araneoidea</taxon>
        <taxon>Araneidae</taxon>
        <taxon>Caerostris</taxon>
    </lineage>
</organism>
<protein>
    <recommendedName>
        <fullName evidence="3">LAGLIDADG homing endonuclease</fullName>
    </recommendedName>
</protein>
<comment type="caution">
    <text evidence="1">The sequence shown here is derived from an EMBL/GenBank/DDBJ whole genome shotgun (WGS) entry which is preliminary data.</text>
</comment>
<sequence length="164" mass="18326">MDASLHFQACSSVAVISGYRLFNKKIKAGHHAIYTINTAARIRACDAMTFQPHFEAWAKVSVCSGTLPSVINVHSHDQKKTLSGSMFRVSFIEAHYGTKKGGTLQSLGTLHLQSVIDFWQEYQQKHSLRKNEVTIKQSDLKLVAYISPLWRLAVPHGFAIRVGD</sequence>
<evidence type="ECO:0000313" key="1">
    <source>
        <dbReference type="EMBL" id="GIY61512.1"/>
    </source>
</evidence>
<name>A0AAV4UUM0_CAEEX</name>
<dbReference type="Proteomes" id="UP001054945">
    <property type="component" value="Unassembled WGS sequence"/>
</dbReference>
<evidence type="ECO:0008006" key="3">
    <source>
        <dbReference type="Google" id="ProtNLM"/>
    </source>
</evidence>
<dbReference type="EMBL" id="BPLR01013477">
    <property type="protein sequence ID" value="GIY61512.1"/>
    <property type="molecule type" value="Genomic_DNA"/>
</dbReference>
<gene>
    <name evidence="1" type="ORF">CEXT_343831</name>
</gene>
<dbReference type="AlphaFoldDB" id="A0AAV4UUM0"/>
<keyword evidence="2" id="KW-1185">Reference proteome</keyword>
<reference evidence="1 2" key="1">
    <citation type="submission" date="2021-06" db="EMBL/GenBank/DDBJ databases">
        <title>Caerostris extrusa draft genome.</title>
        <authorList>
            <person name="Kono N."/>
            <person name="Arakawa K."/>
        </authorList>
    </citation>
    <scope>NUCLEOTIDE SEQUENCE [LARGE SCALE GENOMIC DNA]</scope>
</reference>
<proteinExistence type="predicted"/>
<evidence type="ECO:0000313" key="2">
    <source>
        <dbReference type="Proteomes" id="UP001054945"/>
    </source>
</evidence>